<feature type="transmembrane region" description="Helical" evidence="5">
    <location>
        <begin position="88"/>
        <end position="110"/>
    </location>
</feature>
<dbReference type="PANTHER" id="PTHR21324">
    <property type="entry name" value="FASTING-INDUCIBLE INTEGRAL MEMBRANE PROTEIN TM6P1-RELATED"/>
    <property type="match status" value="1"/>
</dbReference>
<keyword evidence="4 5" id="KW-0472">Membrane</keyword>
<evidence type="ECO:0000256" key="4">
    <source>
        <dbReference type="ARBA" id="ARBA00023136"/>
    </source>
</evidence>
<feature type="transmembrane region" description="Helical" evidence="5">
    <location>
        <begin position="165"/>
        <end position="185"/>
    </location>
</feature>
<evidence type="ECO:0000256" key="5">
    <source>
        <dbReference type="SAM" id="Phobius"/>
    </source>
</evidence>
<name>A0A1B7TJL8_9ASCO</name>
<dbReference type="OrthoDB" id="10032492at2759"/>
<dbReference type="GO" id="GO:0005886">
    <property type="term" value="C:plasma membrane"/>
    <property type="evidence" value="ECO:0007669"/>
    <property type="project" value="TreeGrafter"/>
</dbReference>
<evidence type="ECO:0000256" key="1">
    <source>
        <dbReference type="ARBA" id="ARBA00004127"/>
    </source>
</evidence>
<feature type="transmembrane region" description="Helical" evidence="5">
    <location>
        <begin position="256"/>
        <end position="274"/>
    </location>
</feature>
<dbReference type="PANTHER" id="PTHR21324:SF2">
    <property type="entry name" value="EG:22E5.9 PROTEIN"/>
    <property type="match status" value="1"/>
</dbReference>
<keyword evidence="8" id="KW-1185">Reference proteome</keyword>
<accession>A0A1B7TJL8</accession>
<protein>
    <recommendedName>
        <fullName evidence="6">CWH43-like N-terminal domain-containing protein</fullName>
    </recommendedName>
</protein>
<organism evidence="7 8">
    <name type="scientific">Hanseniaspora valbyensis NRRL Y-1626</name>
    <dbReference type="NCBI Taxonomy" id="766949"/>
    <lineage>
        <taxon>Eukaryota</taxon>
        <taxon>Fungi</taxon>
        <taxon>Dikarya</taxon>
        <taxon>Ascomycota</taxon>
        <taxon>Saccharomycotina</taxon>
        <taxon>Saccharomycetes</taxon>
        <taxon>Saccharomycodales</taxon>
        <taxon>Saccharomycodaceae</taxon>
        <taxon>Hanseniaspora</taxon>
    </lineage>
</organism>
<evidence type="ECO:0000259" key="6">
    <source>
        <dbReference type="Pfam" id="PF10277"/>
    </source>
</evidence>
<comment type="caution">
    <text evidence="7">The sequence shown here is derived from an EMBL/GenBank/DDBJ whole genome shotgun (WGS) entry which is preliminary data.</text>
</comment>
<dbReference type="AlphaFoldDB" id="A0A1B7TJL8"/>
<comment type="subcellular location">
    <subcellularLocation>
        <location evidence="1">Endomembrane system</location>
        <topology evidence="1">Multi-pass membrane protein</topology>
    </subcellularLocation>
</comment>
<feature type="transmembrane region" description="Helical" evidence="5">
    <location>
        <begin position="219"/>
        <end position="244"/>
    </location>
</feature>
<feature type="transmembrane region" description="Helical" evidence="5">
    <location>
        <begin position="22"/>
        <end position="46"/>
    </location>
</feature>
<evidence type="ECO:0000256" key="2">
    <source>
        <dbReference type="ARBA" id="ARBA00022692"/>
    </source>
</evidence>
<reference evidence="8" key="1">
    <citation type="journal article" date="2016" name="Proc. Natl. Acad. Sci. U.S.A.">
        <title>Comparative genomics of biotechnologically important yeasts.</title>
        <authorList>
            <person name="Riley R."/>
            <person name="Haridas S."/>
            <person name="Wolfe K.H."/>
            <person name="Lopes M.R."/>
            <person name="Hittinger C.T."/>
            <person name="Goeker M."/>
            <person name="Salamov A.A."/>
            <person name="Wisecaver J.H."/>
            <person name="Long T.M."/>
            <person name="Calvey C.H."/>
            <person name="Aerts A.L."/>
            <person name="Barry K.W."/>
            <person name="Choi C."/>
            <person name="Clum A."/>
            <person name="Coughlan A.Y."/>
            <person name="Deshpande S."/>
            <person name="Douglass A.P."/>
            <person name="Hanson S.J."/>
            <person name="Klenk H.-P."/>
            <person name="LaButti K.M."/>
            <person name="Lapidus A."/>
            <person name="Lindquist E.A."/>
            <person name="Lipzen A.M."/>
            <person name="Meier-Kolthoff J.P."/>
            <person name="Ohm R.A."/>
            <person name="Otillar R.P."/>
            <person name="Pangilinan J.L."/>
            <person name="Peng Y."/>
            <person name="Rokas A."/>
            <person name="Rosa C.A."/>
            <person name="Scheuner C."/>
            <person name="Sibirny A.A."/>
            <person name="Slot J.C."/>
            <person name="Stielow J.B."/>
            <person name="Sun H."/>
            <person name="Kurtzman C.P."/>
            <person name="Blackwell M."/>
            <person name="Grigoriev I.V."/>
            <person name="Jeffries T.W."/>
        </authorList>
    </citation>
    <scope>NUCLEOTIDE SEQUENCE [LARGE SCALE GENOMIC DNA]</scope>
    <source>
        <strain evidence="8">NRRL Y-1626</strain>
    </source>
</reference>
<evidence type="ECO:0000256" key="3">
    <source>
        <dbReference type="ARBA" id="ARBA00022989"/>
    </source>
</evidence>
<evidence type="ECO:0000313" key="7">
    <source>
        <dbReference type="EMBL" id="OBA28835.1"/>
    </source>
</evidence>
<feature type="domain" description="CWH43-like N-terminal" evidence="6">
    <location>
        <begin position="22"/>
        <end position="273"/>
    </location>
</feature>
<keyword evidence="3 5" id="KW-1133">Transmembrane helix</keyword>
<proteinExistence type="predicted"/>
<sequence length="284" mass="32890">MFLITPLFNKVATIIHKHPKRLFLFPWFGLIFWYAMLISMLAWWGADGRPIWHWLYGWDMTPKQFKDQYGNVGLIYISDIGATKMQGVFISLSCTQGIVYCLTVLVWYVSDEVKIGKTKHFLKFSHHEKNLIFASLICCCIGSLGILFCSIFNTRDFHRVHLSMVGVFLAGMAISVILTGTSFILTGKNQYKRENDADDHSVGYKFWTKNYYQKMFANTWLVSGIAKLIWVIMAIVWAICFGGVNVNDISAVFEWLLAFWYGIIFVIWSFDMYIHRNLSEKNTA</sequence>
<feature type="transmembrane region" description="Helical" evidence="5">
    <location>
        <begin position="131"/>
        <end position="153"/>
    </location>
</feature>
<evidence type="ECO:0000313" key="8">
    <source>
        <dbReference type="Proteomes" id="UP000092321"/>
    </source>
</evidence>
<keyword evidence="2 5" id="KW-0812">Transmembrane</keyword>
<gene>
    <name evidence="7" type="ORF">HANVADRAFT_36535</name>
</gene>
<dbReference type="InterPro" id="IPR050911">
    <property type="entry name" value="DRAM/TMEM150_Autophagy_Mod"/>
</dbReference>
<dbReference type="GO" id="GO:0012505">
    <property type="term" value="C:endomembrane system"/>
    <property type="evidence" value="ECO:0007669"/>
    <property type="project" value="UniProtKB-SubCell"/>
</dbReference>
<dbReference type="Pfam" id="PF10277">
    <property type="entry name" value="Frag1"/>
    <property type="match status" value="1"/>
</dbReference>
<dbReference type="Proteomes" id="UP000092321">
    <property type="component" value="Unassembled WGS sequence"/>
</dbReference>
<dbReference type="EMBL" id="LXPE01000002">
    <property type="protein sequence ID" value="OBA28835.1"/>
    <property type="molecule type" value="Genomic_DNA"/>
</dbReference>
<dbReference type="InterPro" id="IPR019402">
    <property type="entry name" value="CWH43_N"/>
</dbReference>